<name>A0A066YXJ1_9ACTN</name>
<comment type="caution">
    <text evidence="3">The sequence shown here is derived from an EMBL/GenBank/DDBJ whole genome shotgun (WGS) entry which is preliminary data.</text>
</comment>
<dbReference type="PROSITE" id="PS51257">
    <property type="entry name" value="PROKAR_LIPOPROTEIN"/>
    <property type="match status" value="1"/>
</dbReference>
<feature type="signal peptide" evidence="2">
    <location>
        <begin position="1"/>
        <end position="24"/>
    </location>
</feature>
<dbReference type="PATRIC" id="fig|1348663.4.peg.1999"/>
<dbReference type="AlphaFoldDB" id="A0A066YXJ1"/>
<gene>
    <name evidence="3" type="ORF">KCH_20700</name>
</gene>
<evidence type="ECO:0000256" key="2">
    <source>
        <dbReference type="SAM" id="SignalP"/>
    </source>
</evidence>
<dbReference type="RefSeq" id="WP_157031972.1">
    <property type="nucleotide sequence ID" value="NZ_KK853997.1"/>
</dbReference>
<evidence type="ECO:0000313" key="3">
    <source>
        <dbReference type="EMBL" id="KDN86253.1"/>
    </source>
</evidence>
<dbReference type="Proteomes" id="UP000027178">
    <property type="component" value="Unassembled WGS sequence"/>
</dbReference>
<organism evidence="3 4">
    <name type="scientific">Kitasatospora cheerisanensis KCTC 2395</name>
    <dbReference type="NCBI Taxonomy" id="1348663"/>
    <lineage>
        <taxon>Bacteria</taxon>
        <taxon>Bacillati</taxon>
        <taxon>Actinomycetota</taxon>
        <taxon>Actinomycetes</taxon>
        <taxon>Kitasatosporales</taxon>
        <taxon>Streptomycetaceae</taxon>
        <taxon>Kitasatospora</taxon>
    </lineage>
</organism>
<keyword evidence="2" id="KW-0732">Signal</keyword>
<dbReference type="eggNOG" id="ENOG503356Q">
    <property type="taxonomic scope" value="Bacteria"/>
</dbReference>
<protein>
    <recommendedName>
        <fullName evidence="5">Lipoprotein</fullName>
    </recommendedName>
</protein>
<feature type="region of interest" description="Disordered" evidence="1">
    <location>
        <begin position="193"/>
        <end position="213"/>
    </location>
</feature>
<accession>A0A066YXJ1</accession>
<evidence type="ECO:0000313" key="4">
    <source>
        <dbReference type="Proteomes" id="UP000027178"/>
    </source>
</evidence>
<dbReference type="OrthoDB" id="4307068at2"/>
<feature type="chain" id="PRO_5039470312" description="Lipoprotein" evidence="2">
    <location>
        <begin position="25"/>
        <end position="213"/>
    </location>
</feature>
<feature type="compositionally biased region" description="Pro residues" evidence="1">
    <location>
        <begin position="201"/>
        <end position="213"/>
    </location>
</feature>
<sequence>MRGRIAVAAVAAALLLGGCAGTSAPPSSAVAPSLVTAGPEVRPATGDAARKAAEVAAGWPGSVAQQAWEHGYFPIVDTTEWLPPDAFHSGEDKAAYLSGHLDLKATLPVPVSDTSEVRFADGSRLVLPQRSAKSVFEELTLPDRPCSGHCEARLTVTEVRPGTTTVATSRGRADIAVWEFTVAGYDRPFRYPAVRSQDPYRPAPGAGPPAPPR</sequence>
<evidence type="ECO:0008006" key="5">
    <source>
        <dbReference type="Google" id="ProtNLM"/>
    </source>
</evidence>
<proteinExistence type="predicted"/>
<keyword evidence="4" id="KW-1185">Reference proteome</keyword>
<dbReference type="EMBL" id="JNBY01000073">
    <property type="protein sequence ID" value="KDN86253.1"/>
    <property type="molecule type" value="Genomic_DNA"/>
</dbReference>
<reference evidence="3 4" key="1">
    <citation type="submission" date="2014-05" db="EMBL/GenBank/DDBJ databases">
        <title>Draft Genome Sequence of Kitasatospora cheerisanensis KCTC 2395.</title>
        <authorList>
            <person name="Nam D.H."/>
        </authorList>
    </citation>
    <scope>NUCLEOTIDE SEQUENCE [LARGE SCALE GENOMIC DNA]</scope>
    <source>
        <strain evidence="3 4">KCTC 2395</strain>
    </source>
</reference>
<dbReference type="HOGENOM" id="CLU_1292964_0_0_11"/>
<evidence type="ECO:0000256" key="1">
    <source>
        <dbReference type="SAM" id="MobiDB-lite"/>
    </source>
</evidence>